<reference evidence="12 13" key="2">
    <citation type="submission" date="2018-03" db="EMBL/GenBank/DDBJ databases">
        <authorList>
            <person name="Keele B.F."/>
        </authorList>
    </citation>
    <scope>NUCLEOTIDE SEQUENCE [LARGE SCALE GENOMIC DNA]</scope>
    <source>
        <strain evidence="12 13">D13</strain>
    </source>
</reference>
<comment type="cofactor">
    <cofactor evidence="1">
        <name>FMN</name>
        <dbReference type="ChEBI" id="CHEBI:58210"/>
    </cofactor>
</comment>
<organism evidence="12 13">
    <name type="scientific">Ahniella affigens</name>
    <dbReference type="NCBI Taxonomy" id="2021234"/>
    <lineage>
        <taxon>Bacteria</taxon>
        <taxon>Pseudomonadati</taxon>
        <taxon>Pseudomonadota</taxon>
        <taxon>Gammaproteobacteria</taxon>
        <taxon>Lysobacterales</taxon>
        <taxon>Rhodanobacteraceae</taxon>
        <taxon>Ahniella</taxon>
    </lineage>
</organism>
<dbReference type="SUPFAM" id="SSF51905">
    <property type="entry name" value="FAD/NAD(P)-binding domain"/>
    <property type="match status" value="1"/>
</dbReference>
<comment type="similarity">
    <text evidence="3">In the N-terminal section; belongs to the NADH:flavin oxidoreductase/NADH oxidase family.</text>
</comment>
<dbReference type="InterPro" id="IPR037348">
    <property type="entry name" value="TMADH/DMDH_FMN-bd"/>
</dbReference>
<evidence type="ECO:0000256" key="2">
    <source>
        <dbReference type="ARBA" id="ARBA00001966"/>
    </source>
</evidence>
<dbReference type="GO" id="GO:0016491">
    <property type="term" value="F:oxidoreductase activity"/>
    <property type="evidence" value="ECO:0007669"/>
    <property type="project" value="UniProtKB-KW"/>
</dbReference>
<feature type="domain" description="NADH:flavin oxidoreductase/NADH oxidase N-terminal" evidence="10">
    <location>
        <begin position="9"/>
        <end position="336"/>
    </location>
</feature>
<dbReference type="OrthoDB" id="8523426at2"/>
<evidence type="ECO:0000256" key="3">
    <source>
        <dbReference type="ARBA" id="ARBA00011048"/>
    </source>
</evidence>
<dbReference type="SUPFAM" id="SSF51395">
    <property type="entry name" value="FMN-linked oxidoreductases"/>
    <property type="match status" value="1"/>
</dbReference>
<dbReference type="Pfam" id="PF00724">
    <property type="entry name" value="Oxidored_FMN"/>
    <property type="match status" value="1"/>
</dbReference>
<evidence type="ECO:0000256" key="5">
    <source>
        <dbReference type="ARBA" id="ARBA00022643"/>
    </source>
</evidence>
<evidence type="ECO:0000256" key="7">
    <source>
        <dbReference type="ARBA" id="ARBA00023002"/>
    </source>
</evidence>
<evidence type="ECO:0000259" key="11">
    <source>
        <dbReference type="Pfam" id="PF07992"/>
    </source>
</evidence>
<dbReference type="InterPro" id="IPR001155">
    <property type="entry name" value="OxRdtase_FMN_N"/>
</dbReference>
<dbReference type="Proteomes" id="UP000241074">
    <property type="component" value="Chromosome"/>
</dbReference>
<dbReference type="Gene3D" id="3.40.50.720">
    <property type="entry name" value="NAD(P)-binding Rossmann-like Domain"/>
    <property type="match status" value="1"/>
</dbReference>
<feature type="domain" description="FAD/NAD(P)-binding" evidence="11">
    <location>
        <begin position="388"/>
        <end position="604"/>
    </location>
</feature>
<evidence type="ECO:0000256" key="6">
    <source>
        <dbReference type="ARBA" id="ARBA00022723"/>
    </source>
</evidence>
<proteinExistence type="inferred from homology"/>
<keyword evidence="7" id="KW-0560">Oxidoreductase</keyword>
<evidence type="ECO:0000313" key="12">
    <source>
        <dbReference type="EMBL" id="AVQ00125.1"/>
    </source>
</evidence>
<evidence type="ECO:0000256" key="1">
    <source>
        <dbReference type="ARBA" id="ARBA00001917"/>
    </source>
</evidence>
<evidence type="ECO:0000313" key="13">
    <source>
        <dbReference type="Proteomes" id="UP000241074"/>
    </source>
</evidence>
<keyword evidence="5" id="KW-0288">FMN</keyword>
<keyword evidence="4" id="KW-0285">Flavoprotein</keyword>
<dbReference type="InterPro" id="IPR051793">
    <property type="entry name" value="NADH:flavin_oxidoreductase"/>
</dbReference>
<sequence length="692" mass="76234">MRDPRYDILFEPIQIGPVRAKNRFYQVPHCNGMGHVYPKTLAAMRGIKAEGGWSVICTEEVEISPMSEIAPHHEGRLWEERDIPALRLMTDAVHAHGALAGIELMFNGYATPNRYSREVPIAPSHLPVRGKDPIQARTATKRDIANVRRWHRQAALRARDAGFDLIYVYAGHDLGMPMHFLSRRTNRRTDEYGGSLENRVRLFRELIEDTKEAVGDRCAVVVRLAVDQLLGPQGITAETEGHDVIAMLAELPDLWDVNIADWSNDSQTARFSGEGFQEPYIARVKSLTTKPVVGVGRYTSPDAMVRVIKSGIMDMIGAARPSIADPFLPKKIEAGRLEDIRECIGCNICVTGDNDCVPIRCTQNPTMGEEWRRGWHPEQVPAKASERSVLVVGAGPAGLELTRALGQRGYEVMLADGAELFGGRLRYESRLPGLASWHRVVDYRLQQISRMNQVMSLPGNALGVDEVLQSGASAVFIATGASWRTDGLGRAHRAPILDSADAAVFSPDALLRGQLPDGPVLIYDDDHYVLAGALAECLAKAGREVIYATPADKVSAWTDQTMEQGRVQQRLLSLGVRILCQVEWSGYQAQGGEREVVMASIYDGRETRVVVRAIVPVTMRDPDDGLYQGLLGVEAAWADHGLAEVQCVGDAYAPGTIAAAVYAGHKAAREFDGPRQDDPLPFKREWLNLQAE</sequence>
<dbReference type="Gene3D" id="3.50.50.60">
    <property type="entry name" value="FAD/NAD(P)-binding domain"/>
    <property type="match status" value="1"/>
</dbReference>
<evidence type="ECO:0008006" key="14">
    <source>
        <dbReference type="Google" id="ProtNLM"/>
    </source>
</evidence>
<dbReference type="InterPro" id="IPR036188">
    <property type="entry name" value="FAD/NAD-bd_sf"/>
</dbReference>
<gene>
    <name evidence="12" type="ORF">C7S18_14515</name>
</gene>
<comment type="cofactor">
    <cofactor evidence="2">
        <name>[4Fe-4S] cluster</name>
        <dbReference type="ChEBI" id="CHEBI:49883"/>
    </cofactor>
</comment>
<dbReference type="CDD" id="cd02929">
    <property type="entry name" value="TMADH_HD_FMN"/>
    <property type="match status" value="1"/>
</dbReference>
<dbReference type="EMBL" id="CP027860">
    <property type="protein sequence ID" value="AVQ00125.1"/>
    <property type="molecule type" value="Genomic_DNA"/>
</dbReference>
<dbReference type="GO" id="GO:0010181">
    <property type="term" value="F:FMN binding"/>
    <property type="evidence" value="ECO:0007669"/>
    <property type="project" value="InterPro"/>
</dbReference>
<accession>A0A2P1PZ75</accession>
<dbReference type="InterPro" id="IPR023753">
    <property type="entry name" value="FAD/NAD-binding_dom"/>
</dbReference>
<keyword evidence="6" id="KW-0479">Metal-binding</keyword>
<dbReference type="Gene3D" id="3.20.20.70">
    <property type="entry name" value="Aldolase class I"/>
    <property type="match status" value="1"/>
</dbReference>
<dbReference type="InterPro" id="IPR013785">
    <property type="entry name" value="Aldolase_TIM"/>
</dbReference>
<keyword evidence="13" id="KW-1185">Reference proteome</keyword>
<dbReference type="SUPFAM" id="SSF51971">
    <property type="entry name" value="Nucleotide-binding domain"/>
    <property type="match status" value="1"/>
</dbReference>
<dbReference type="RefSeq" id="WP_106894043.1">
    <property type="nucleotide sequence ID" value="NZ_CP027860.1"/>
</dbReference>
<dbReference type="KEGG" id="xba:C7S18_14515"/>
<dbReference type="PANTHER" id="PTHR42917">
    <property type="entry name" value="2,4-DIENOYL-COA REDUCTASE"/>
    <property type="match status" value="1"/>
</dbReference>
<evidence type="ECO:0000259" key="10">
    <source>
        <dbReference type="Pfam" id="PF00724"/>
    </source>
</evidence>
<evidence type="ECO:0000256" key="9">
    <source>
        <dbReference type="ARBA" id="ARBA00023014"/>
    </source>
</evidence>
<dbReference type="Pfam" id="PF07992">
    <property type="entry name" value="Pyr_redox_2"/>
    <property type="match status" value="1"/>
</dbReference>
<keyword evidence="8" id="KW-0408">Iron</keyword>
<dbReference type="GO" id="GO:0051536">
    <property type="term" value="F:iron-sulfur cluster binding"/>
    <property type="evidence" value="ECO:0007669"/>
    <property type="project" value="UniProtKB-KW"/>
</dbReference>
<evidence type="ECO:0000256" key="4">
    <source>
        <dbReference type="ARBA" id="ARBA00022630"/>
    </source>
</evidence>
<dbReference type="PANTHER" id="PTHR42917:SF2">
    <property type="entry name" value="2,4-DIENOYL-COA REDUCTASE [(2E)-ENOYL-COA-PRODUCING]"/>
    <property type="match status" value="1"/>
</dbReference>
<protein>
    <recommendedName>
        <fullName evidence="14">NADH:flavin oxidoreductase</fullName>
    </recommendedName>
</protein>
<keyword evidence="9" id="KW-0411">Iron-sulfur</keyword>
<reference evidence="12 13" key="1">
    <citation type="submission" date="2018-03" db="EMBL/GenBank/DDBJ databases">
        <title>Ahniella affigens gen. nov., sp. nov., a gammaproteobacterium isolated from sandy soil near a stream.</title>
        <authorList>
            <person name="Ko Y."/>
            <person name="Kim J.-H."/>
        </authorList>
    </citation>
    <scope>NUCLEOTIDE SEQUENCE [LARGE SCALE GENOMIC DNA]</scope>
    <source>
        <strain evidence="12 13">D13</strain>
    </source>
</reference>
<dbReference type="GO" id="GO:0046872">
    <property type="term" value="F:metal ion binding"/>
    <property type="evidence" value="ECO:0007669"/>
    <property type="project" value="UniProtKB-KW"/>
</dbReference>
<evidence type="ECO:0000256" key="8">
    <source>
        <dbReference type="ARBA" id="ARBA00023004"/>
    </source>
</evidence>
<name>A0A2P1PZ75_9GAMM</name>
<dbReference type="AlphaFoldDB" id="A0A2P1PZ75"/>